<protein>
    <submittedName>
        <fullName evidence="1">Uncharacterized protein</fullName>
    </submittedName>
</protein>
<proteinExistence type="predicted"/>
<accession>A0ACC1MAL8</accession>
<evidence type="ECO:0000313" key="2">
    <source>
        <dbReference type="Proteomes" id="UP001143910"/>
    </source>
</evidence>
<gene>
    <name evidence="1" type="ORF">NQ176_g11422</name>
</gene>
<dbReference type="Proteomes" id="UP001143910">
    <property type="component" value="Unassembled WGS sequence"/>
</dbReference>
<sequence length="142" mass="16311">MGSRENERPMTPAEAIATLTHDELKDFVRQKYPIELQESLSFTHGEIIDQKYHEYKLEEELRAAADEAYKALSAPYRKRKKGGVNVVIPPESSHKECARLAQIAWDLTVKTAELRRDFNKEYADVLAAQSKLENHITRVNTL</sequence>
<name>A0ACC1MAL8_9HYPO</name>
<dbReference type="EMBL" id="JANJQO010003910">
    <property type="protein sequence ID" value="KAJ2955123.1"/>
    <property type="molecule type" value="Genomic_DNA"/>
</dbReference>
<evidence type="ECO:0000313" key="1">
    <source>
        <dbReference type="EMBL" id="KAJ2955123.1"/>
    </source>
</evidence>
<reference evidence="1" key="1">
    <citation type="submission" date="2022-08" db="EMBL/GenBank/DDBJ databases">
        <title>Genome Sequence of Lecanicillium fungicola.</title>
        <authorList>
            <person name="Buettner E."/>
        </authorList>
    </citation>
    <scope>NUCLEOTIDE SEQUENCE</scope>
    <source>
        <strain evidence="1">Babe33</strain>
    </source>
</reference>
<comment type="caution">
    <text evidence="1">The sequence shown here is derived from an EMBL/GenBank/DDBJ whole genome shotgun (WGS) entry which is preliminary data.</text>
</comment>
<keyword evidence="2" id="KW-1185">Reference proteome</keyword>
<organism evidence="1 2">
    <name type="scientific">Zarea fungicola</name>
    <dbReference type="NCBI Taxonomy" id="93591"/>
    <lineage>
        <taxon>Eukaryota</taxon>
        <taxon>Fungi</taxon>
        <taxon>Dikarya</taxon>
        <taxon>Ascomycota</taxon>
        <taxon>Pezizomycotina</taxon>
        <taxon>Sordariomycetes</taxon>
        <taxon>Hypocreomycetidae</taxon>
        <taxon>Hypocreales</taxon>
        <taxon>Cordycipitaceae</taxon>
        <taxon>Zarea</taxon>
    </lineage>
</organism>